<dbReference type="Proteomes" id="UP000886998">
    <property type="component" value="Unassembled WGS sequence"/>
</dbReference>
<sequence>MLSAVKNELRARDRDNREIKIGRRKELSQDINAGMTSQYPEIRLVSGVRALCAKRPVRNRWLNRSRRLRNISLIEPKERFLHKKLVEGQMNRKKCKRPSGASRREQKINAYCYEF</sequence>
<evidence type="ECO:0000313" key="2">
    <source>
        <dbReference type="Proteomes" id="UP000886998"/>
    </source>
</evidence>
<gene>
    <name evidence="1" type="ORF">TNIN_419341</name>
</gene>
<comment type="caution">
    <text evidence="1">The sequence shown here is derived from an EMBL/GenBank/DDBJ whole genome shotgun (WGS) entry which is preliminary data.</text>
</comment>
<keyword evidence="2" id="KW-1185">Reference proteome</keyword>
<dbReference type="AlphaFoldDB" id="A0A8X6XVZ4"/>
<proteinExistence type="predicted"/>
<reference evidence="1" key="1">
    <citation type="submission" date="2020-08" db="EMBL/GenBank/DDBJ databases">
        <title>Multicomponent nature underlies the extraordinary mechanical properties of spider dragline silk.</title>
        <authorList>
            <person name="Kono N."/>
            <person name="Nakamura H."/>
            <person name="Mori M."/>
            <person name="Yoshida Y."/>
            <person name="Ohtoshi R."/>
            <person name="Malay A.D."/>
            <person name="Moran D.A.P."/>
            <person name="Tomita M."/>
            <person name="Numata K."/>
            <person name="Arakawa K."/>
        </authorList>
    </citation>
    <scope>NUCLEOTIDE SEQUENCE</scope>
</reference>
<evidence type="ECO:0000313" key="1">
    <source>
        <dbReference type="EMBL" id="GFY59772.1"/>
    </source>
</evidence>
<name>A0A8X6XVZ4_9ARAC</name>
<protein>
    <submittedName>
        <fullName evidence="1">Uncharacterized protein</fullName>
    </submittedName>
</protein>
<organism evidence="1 2">
    <name type="scientific">Trichonephila inaurata madagascariensis</name>
    <dbReference type="NCBI Taxonomy" id="2747483"/>
    <lineage>
        <taxon>Eukaryota</taxon>
        <taxon>Metazoa</taxon>
        <taxon>Ecdysozoa</taxon>
        <taxon>Arthropoda</taxon>
        <taxon>Chelicerata</taxon>
        <taxon>Arachnida</taxon>
        <taxon>Araneae</taxon>
        <taxon>Araneomorphae</taxon>
        <taxon>Entelegynae</taxon>
        <taxon>Araneoidea</taxon>
        <taxon>Nephilidae</taxon>
        <taxon>Trichonephila</taxon>
        <taxon>Trichonephila inaurata</taxon>
    </lineage>
</organism>
<dbReference type="EMBL" id="BMAV01012801">
    <property type="protein sequence ID" value="GFY59772.1"/>
    <property type="molecule type" value="Genomic_DNA"/>
</dbReference>
<accession>A0A8X6XVZ4</accession>